<dbReference type="FunFam" id="1.10.20.10:FF:000061">
    <property type="entry name" value="TFIID subunit"/>
    <property type="match status" value="1"/>
</dbReference>
<gene>
    <name evidence="9" type="ORF">CRE_09503</name>
</gene>
<keyword evidence="4" id="KW-0804">Transcription</keyword>
<reference evidence="9" key="1">
    <citation type="submission" date="2007-07" db="EMBL/GenBank/DDBJ databases">
        <title>PCAP assembly of the Caenorhabditis remanei genome.</title>
        <authorList>
            <consortium name="The Caenorhabditis remanei Sequencing Consortium"/>
            <person name="Wilson R.K."/>
        </authorList>
    </citation>
    <scope>NUCLEOTIDE SEQUENCE [LARGE SCALE GENOMIC DNA]</scope>
    <source>
        <strain evidence="9">PB4641</strain>
    </source>
</reference>
<evidence type="ECO:0000313" key="10">
    <source>
        <dbReference type="Proteomes" id="UP000008281"/>
    </source>
</evidence>
<dbReference type="SUPFAM" id="SSF47113">
    <property type="entry name" value="Histone-fold"/>
    <property type="match status" value="1"/>
</dbReference>
<evidence type="ECO:0000256" key="3">
    <source>
        <dbReference type="ARBA" id="ARBA00023015"/>
    </source>
</evidence>
<organism evidence="10">
    <name type="scientific">Caenorhabditis remanei</name>
    <name type="common">Caenorhabditis vulgaris</name>
    <dbReference type="NCBI Taxonomy" id="31234"/>
    <lineage>
        <taxon>Eukaryota</taxon>
        <taxon>Metazoa</taxon>
        <taxon>Ecdysozoa</taxon>
        <taxon>Nematoda</taxon>
        <taxon>Chromadorea</taxon>
        <taxon>Rhabditida</taxon>
        <taxon>Rhabditina</taxon>
        <taxon>Rhabditomorpha</taxon>
        <taxon>Rhabditoidea</taxon>
        <taxon>Rhabditidae</taxon>
        <taxon>Peloderinae</taxon>
        <taxon>Caenorhabditis</taxon>
    </lineage>
</organism>
<protein>
    <recommendedName>
        <fullName evidence="6">Transcription initiation factor TFIID subunit 11</fullName>
    </recommendedName>
</protein>
<evidence type="ECO:0000313" key="9">
    <source>
        <dbReference type="EMBL" id="EFP03427.1"/>
    </source>
</evidence>
<dbReference type="InterPro" id="IPR006809">
    <property type="entry name" value="TAFII28_dom"/>
</dbReference>
<proteinExistence type="inferred from homology"/>
<dbReference type="GO" id="GO:0016251">
    <property type="term" value="F:RNA polymerase II general transcription initiation factor activity"/>
    <property type="evidence" value="ECO:0007669"/>
    <property type="project" value="TreeGrafter"/>
</dbReference>
<dbReference type="OMA" id="NEMNEME"/>
<sequence length="286" mass="32422">MNTSDLFGGVSSDEDDSFVLNPTEKGTEKESTNTLMADLEMSDDSDTDDVLSVKKSESPVGKPVKFFLSSDDDSQDMPDIDEIIKYHKEVSSGKQVIIGVMILIKLFNWKFQISPANSVKREELEEKKVKLEDVQEPPKKKIRVEEESEIKPIVQPPQHDKSSENLIHARPEPSQNSMSEEDQIAQMKHQILLGNMSTQQLEQYTAYRRSRFQKSTIRKLVKEFTGGMNVNDNVVITIGALAKMLVGDIVEEALDIRDLKEDEADQPLKPHHIRSAYMKVARQGQF</sequence>
<dbReference type="InParanoid" id="E3MIY3"/>
<dbReference type="CDD" id="cd08048">
    <property type="entry name" value="HFD_TAF11"/>
    <property type="match status" value="1"/>
</dbReference>
<feature type="domain" description="TAFII28-like protein" evidence="8">
    <location>
        <begin position="191"/>
        <end position="278"/>
    </location>
</feature>
<keyword evidence="5" id="KW-0539">Nucleus</keyword>
<dbReference type="GO" id="GO:0005669">
    <property type="term" value="C:transcription factor TFIID complex"/>
    <property type="evidence" value="ECO:0007669"/>
    <property type="project" value="InterPro"/>
</dbReference>
<dbReference type="Gene3D" id="1.10.20.10">
    <property type="entry name" value="Histone, subunit A"/>
    <property type="match status" value="1"/>
</dbReference>
<dbReference type="PANTHER" id="PTHR13218">
    <property type="entry name" value="TRANSCRIPTION INITIATION FACTOR TFIID SUBUNIT 11-RELATED"/>
    <property type="match status" value="1"/>
</dbReference>
<dbReference type="AlphaFoldDB" id="E3MIY3"/>
<dbReference type="PANTHER" id="PTHR13218:SF22">
    <property type="entry name" value="TAFII28-LIKE PROTEIN DOMAIN-CONTAINING PROTEIN"/>
    <property type="match status" value="1"/>
</dbReference>
<dbReference type="GO" id="GO:0051123">
    <property type="term" value="P:RNA polymerase II preinitiation complex assembly"/>
    <property type="evidence" value="ECO:0007669"/>
    <property type="project" value="InterPro"/>
</dbReference>
<dbReference type="HOGENOM" id="CLU_060810_0_0_1"/>
<comment type="similarity">
    <text evidence="2">Belongs to the TAF11 family.</text>
</comment>
<dbReference type="Pfam" id="PF04719">
    <property type="entry name" value="TAFII28"/>
    <property type="match status" value="1"/>
</dbReference>
<keyword evidence="3" id="KW-0805">Transcription regulation</keyword>
<feature type="region of interest" description="Disordered" evidence="7">
    <location>
        <begin position="1"/>
        <end position="33"/>
    </location>
</feature>
<dbReference type="EMBL" id="DS268449">
    <property type="protein sequence ID" value="EFP03427.1"/>
    <property type="molecule type" value="Genomic_DNA"/>
</dbReference>
<dbReference type="eggNOG" id="KOG3219">
    <property type="taxonomic scope" value="Eukaryota"/>
</dbReference>
<feature type="region of interest" description="Disordered" evidence="7">
    <location>
        <begin position="153"/>
        <end position="178"/>
    </location>
</feature>
<evidence type="ECO:0000256" key="5">
    <source>
        <dbReference type="ARBA" id="ARBA00023242"/>
    </source>
</evidence>
<accession>E3MIY3</accession>
<feature type="compositionally biased region" description="Basic and acidic residues" evidence="7">
    <location>
        <begin position="158"/>
        <end position="171"/>
    </location>
</feature>
<name>E3MIY3_CAERE</name>
<dbReference type="STRING" id="31234.E3MIY3"/>
<dbReference type="InterPro" id="IPR009072">
    <property type="entry name" value="Histone-fold"/>
</dbReference>
<evidence type="ECO:0000259" key="8">
    <source>
        <dbReference type="Pfam" id="PF04719"/>
    </source>
</evidence>
<dbReference type="Proteomes" id="UP000008281">
    <property type="component" value="Unassembled WGS sequence"/>
</dbReference>
<evidence type="ECO:0000256" key="1">
    <source>
        <dbReference type="ARBA" id="ARBA00004123"/>
    </source>
</evidence>
<dbReference type="GO" id="GO:0046982">
    <property type="term" value="F:protein heterodimerization activity"/>
    <property type="evidence" value="ECO:0007669"/>
    <property type="project" value="InterPro"/>
</dbReference>
<comment type="subcellular location">
    <subcellularLocation>
        <location evidence="1">Nucleus</location>
    </subcellularLocation>
</comment>
<evidence type="ECO:0000256" key="2">
    <source>
        <dbReference type="ARBA" id="ARBA00009788"/>
    </source>
</evidence>
<evidence type="ECO:0000256" key="7">
    <source>
        <dbReference type="SAM" id="MobiDB-lite"/>
    </source>
</evidence>
<dbReference type="InterPro" id="IPR045127">
    <property type="entry name" value="TAF11-like"/>
</dbReference>
<dbReference type="OrthoDB" id="28335at2759"/>
<keyword evidence="10" id="KW-1185">Reference proteome</keyword>
<evidence type="ECO:0000256" key="6">
    <source>
        <dbReference type="ARBA" id="ARBA00072882"/>
    </source>
</evidence>
<evidence type="ECO:0000256" key="4">
    <source>
        <dbReference type="ARBA" id="ARBA00023163"/>
    </source>
</evidence>